<gene>
    <name evidence="2" type="ORF">dnl_51190</name>
</gene>
<dbReference type="KEGG" id="dli:dnl_51190"/>
<dbReference type="RefSeq" id="WP_207688626.1">
    <property type="nucleotide sequence ID" value="NZ_CP061799.1"/>
</dbReference>
<keyword evidence="1" id="KW-0812">Transmembrane</keyword>
<dbReference type="Proteomes" id="UP000663720">
    <property type="component" value="Chromosome"/>
</dbReference>
<keyword evidence="1" id="KW-1133">Transmembrane helix</keyword>
<protein>
    <submittedName>
        <fullName evidence="2">Uncharacterized protein</fullName>
    </submittedName>
</protein>
<keyword evidence="3" id="KW-1185">Reference proteome</keyword>
<dbReference type="AlphaFoldDB" id="A0A975GIN2"/>
<reference evidence="2" key="1">
    <citation type="journal article" date="2021" name="Microb. Physiol.">
        <title>Proteogenomic Insights into the Physiology of Marine, Sulfate-Reducing, Filamentous Desulfonema limicola and Desulfonema magnum.</title>
        <authorList>
            <person name="Schnaars V."/>
            <person name="Wohlbrand L."/>
            <person name="Scheve S."/>
            <person name="Hinrichs C."/>
            <person name="Reinhardt R."/>
            <person name="Rabus R."/>
        </authorList>
    </citation>
    <scope>NUCLEOTIDE SEQUENCE</scope>
    <source>
        <strain evidence="2">5ac10</strain>
    </source>
</reference>
<evidence type="ECO:0000313" key="3">
    <source>
        <dbReference type="Proteomes" id="UP000663720"/>
    </source>
</evidence>
<sequence length="800" mass="93987">MSKNNGANVVLIDLDDKKKLEENETLYDNNVMFIANAREQIEHYYKHGSIIDKKFIEFIKDEIFRFQEITVDLKDLNNDRFYSFCDHILISLQAIIEADRSLIDLSKKQLEDGFFNRLLSNATTEYSTINRRMNIFTKLIKKLQAREAKNIADINNNFKAIYQFIESIDKEYPEYFLDVLFGKIRKKQDEINDSQSQTQEQIQEQYHEIIEIIKGVRDSIDSNGIVKTFQPLIREIIETELDEKGKFIKLLTNKIIKISEEKDIELENDFQIIVDRIVGRGSQNNVNMARENTVLGLRQLSETDIDEILGNKIVKIVNKKSDFNDALTKIGSQINQLITFGGKNNVAMEFFYGFSLSIYYYNVIINGVAISNNFLSEDNKGDFFLKEFERLTDEYESRFENNPQIYASYTKLFRKTIFINGEMLLVHIFVKSIDSKRAYFFTDQEPTTFFKDQITEILQEKQEGDYFNTVRHRIQTIIDNYNLPKIEVTVYKSNGFELPFDIHNSVIVSRHGEKHLSSEFEEELSIIIDDIIKFYYKNNKSFFSRFIPRTQSYNNKKGCWYYWANMNKKKYLAIRMLEPLSKKDEAQFITHVTNNIWKNIINIQSISEIQEWVYSFISGERNGFIFGQFKIPKIVRFMYQSVIPIILLTLLIFIVKNDYSLLSNYKEQLDLKIKNISTELRNEIKEKALKDVLKIAKPQIELIKDCLSPFIFKDKEVSVEGLSTNDYLRLERIVDNLNLNTEKYRINIKLLKSADKKLNLQRAKSIGLFLHLNVETNIIITIDENVDDKVLGHGVYLQCQ</sequence>
<proteinExistence type="predicted"/>
<dbReference type="EMBL" id="CP061799">
    <property type="protein sequence ID" value="QTA82737.1"/>
    <property type="molecule type" value="Genomic_DNA"/>
</dbReference>
<name>A0A975GIN2_9BACT</name>
<keyword evidence="1" id="KW-0472">Membrane</keyword>
<feature type="transmembrane region" description="Helical" evidence="1">
    <location>
        <begin position="637"/>
        <end position="655"/>
    </location>
</feature>
<evidence type="ECO:0000313" key="2">
    <source>
        <dbReference type="EMBL" id="QTA82737.1"/>
    </source>
</evidence>
<organism evidence="2 3">
    <name type="scientific">Desulfonema limicola</name>
    <dbReference type="NCBI Taxonomy" id="45656"/>
    <lineage>
        <taxon>Bacteria</taxon>
        <taxon>Pseudomonadati</taxon>
        <taxon>Thermodesulfobacteriota</taxon>
        <taxon>Desulfobacteria</taxon>
        <taxon>Desulfobacterales</taxon>
        <taxon>Desulfococcaceae</taxon>
        <taxon>Desulfonema</taxon>
    </lineage>
</organism>
<evidence type="ECO:0000256" key="1">
    <source>
        <dbReference type="SAM" id="Phobius"/>
    </source>
</evidence>
<accession>A0A975GIN2</accession>